<sequence length="483" mass="54982">MSLSKLHPFTPQEQLDQLKEIIDRYKDDVGLFATTLFGVELTPKQLEICDAFINNKLITIRGGVGFGKTFTMAIIVWWALITHNEVNVTVYGPTEKQMQDGIWKEINKLHDNMAKPFKDFFEVTTTRVSRKNNRSECTCSWKLFNLDNPSASRGVHAANNFVIVDEATGIPDVIYTEAILNVLIDTNPKICLVSNPTRTDGYFWRTHNDPTISHKWKQVVGRAADKRGSKPEDIEDMIAQYGGTTSREYRSHILGEFPLSNTSGLIPRDWLDTASQNEDVIENVLEPYIWGVDVGGGDKESDRSVIVIRNDKMIVDIKEITDLDPVQLGYRIEELIRATPKIKRPIAVCVDGLGVGTGTVSVLKSLGVPHKDVKVGSAATRGKDRFMQLRDQLWWECRTWFEQMDARIPNHTDLITELSLPTYNQDRGKIKVEDKKSIRKRYKNKSTDFADALCLTFAISPKQYRGKWSHNTPIVPYNLERYE</sequence>
<name>A0AAJ4N5Q7_AGRTU</name>
<reference evidence="1" key="1">
    <citation type="submission" date="2020-02" db="EMBL/GenBank/DDBJ databases">
        <title>Unexpected conservation and global transmission of agrobacterial virulence plasmids.</title>
        <authorList>
            <person name="Weisberg A.J."/>
            <person name="Davis E.W. II"/>
            <person name="Tabima J.R."/>
            <person name="Belcher M.S."/>
            <person name="Miller M."/>
            <person name="Kuo C.-H."/>
            <person name="Loper J.E."/>
            <person name="Grunwald N.J."/>
            <person name="Putnam M.L."/>
            <person name="Chang J.H."/>
        </authorList>
    </citation>
    <scope>NUCLEOTIDE SEQUENCE</scope>
    <source>
        <strain evidence="1">Q15/94</strain>
    </source>
</reference>
<dbReference type="AlphaFoldDB" id="A0AAJ4N5Q7"/>
<dbReference type="Pfam" id="PF03237">
    <property type="entry name" value="Terminase_6N"/>
    <property type="match status" value="1"/>
</dbReference>
<protein>
    <recommendedName>
        <fullName evidence="3">Terminase</fullName>
    </recommendedName>
</protein>
<dbReference type="Gene3D" id="3.30.420.240">
    <property type="match status" value="1"/>
</dbReference>
<proteinExistence type="predicted"/>
<dbReference type="InterPro" id="IPR027417">
    <property type="entry name" value="P-loop_NTPase"/>
</dbReference>
<dbReference type="EMBL" id="CP049217">
    <property type="protein sequence ID" value="QTG15725.1"/>
    <property type="molecule type" value="Genomic_DNA"/>
</dbReference>
<evidence type="ECO:0000313" key="1">
    <source>
        <dbReference type="EMBL" id="QTG15725.1"/>
    </source>
</evidence>
<dbReference type="RefSeq" id="WP_333722241.1">
    <property type="nucleotide sequence ID" value="NZ_CP049217.1"/>
</dbReference>
<dbReference type="SUPFAM" id="SSF52540">
    <property type="entry name" value="P-loop containing nucleoside triphosphate hydrolases"/>
    <property type="match status" value="1"/>
</dbReference>
<evidence type="ECO:0000313" key="2">
    <source>
        <dbReference type="Proteomes" id="UP000663946"/>
    </source>
</evidence>
<gene>
    <name evidence="1" type="ORF">G6M86_21005</name>
</gene>
<dbReference type="Gene3D" id="3.40.50.300">
    <property type="entry name" value="P-loop containing nucleotide triphosphate hydrolases"/>
    <property type="match status" value="1"/>
</dbReference>
<dbReference type="Proteomes" id="UP000663946">
    <property type="component" value="Chromosome 2"/>
</dbReference>
<evidence type="ECO:0008006" key="3">
    <source>
        <dbReference type="Google" id="ProtNLM"/>
    </source>
</evidence>
<accession>A0AAJ4N5Q7</accession>
<organism evidence="1 2">
    <name type="scientific">Agrobacterium tumefaciens</name>
    <dbReference type="NCBI Taxonomy" id="358"/>
    <lineage>
        <taxon>Bacteria</taxon>
        <taxon>Pseudomonadati</taxon>
        <taxon>Pseudomonadota</taxon>
        <taxon>Alphaproteobacteria</taxon>
        <taxon>Hyphomicrobiales</taxon>
        <taxon>Rhizobiaceae</taxon>
        <taxon>Rhizobium/Agrobacterium group</taxon>
        <taxon>Agrobacterium</taxon>
        <taxon>Agrobacterium tumefaciens complex</taxon>
    </lineage>
</organism>